<accession>A0A2W5TWT9</accession>
<feature type="region of interest" description="Disordered" evidence="1">
    <location>
        <begin position="21"/>
        <end position="71"/>
    </location>
</feature>
<feature type="chain" id="PRO_5015964702" description="Outer membrane beta-barrel domain-containing protein" evidence="2">
    <location>
        <begin position="19"/>
        <end position="242"/>
    </location>
</feature>
<comment type="caution">
    <text evidence="3">The sequence shown here is derived from an EMBL/GenBank/DDBJ whole genome shotgun (WGS) entry which is preliminary data.</text>
</comment>
<dbReference type="EMBL" id="QFQP01000003">
    <property type="protein sequence ID" value="PZR16796.1"/>
    <property type="molecule type" value="Genomic_DNA"/>
</dbReference>
<dbReference type="AlphaFoldDB" id="A0A2W5TWT9"/>
<evidence type="ECO:0000256" key="2">
    <source>
        <dbReference type="SAM" id="SignalP"/>
    </source>
</evidence>
<evidence type="ECO:0000313" key="3">
    <source>
        <dbReference type="EMBL" id="PZR16796.1"/>
    </source>
</evidence>
<evidence type="ECO:0000313" key="4">
    <source>
        <dbReference type="Proteomes" id="UP000249061"/>
    </source>
</evidence>
<evidence type="ECO:0000256" key="1">
    <source>
        <dbReference type="SAM" id="MobiDB-lite"/>
    </source>
</evidence>
<keyword evidence="2" id="KW-0732">Signal</keyword>
<reference evidence="3 4" key="1">
    <citation type="submission" date="2017-08" db="EMBL/GenBank/DDBJ databases">
        <title>Infants hospitalized years apart are colonized by the same room-sourced microbial strains.</title>
        <authorList>
            <person name="Brooks B."/>
            <person name="Olm M.R."/>
            <person name="Firek B.A."/>
            <person name="Baker R."/>
            <person name="Thomas B.C."/>
            <person name="Morowitz M.J."/>
            <person name="Banfield J.F."/>
        </authorList>
    </citation>
    <scope>NUCLEOTIDE SEQUENCE [LARGE SCALE GENOMIC DNA]</scope>
    <source>
        <strain evidence="3">S2_003_000_R2_14</strain>
    </source>
</reference>
<dbReference type="Proteomes" id="UP000249061">
    <property type="component" value="Unassembled WGS sequence"/>
</dbReference>
<evidence type="ECO:0008006" key="5">
    <source>
        <dbReference type="Google" id="ProtNLM"/>
    </source>
</evidence>
<organism evidence="3 4">
    <name type="scientific">Archangium gephyra</name>
    <dbReference type="NCBI Taxonomy" id="48"/>
    <lineage>
        <taxon>Bacteria</taxon>
        <taxon>Pseudomonadati</taxon>
        <taxon>Myxococcota</taxon>
        <taxon>Myxococcia</taxon>
        <taxon>Myxococcales</taxon>
        <taxon>Cystobacterineae</taxon>
        <taxon>Archangiaceae</taxon>
        <taxon>Archangium</taxon>
    </lineage>
</organism>
<gene>
    <name evidence="3" type="ORF">DI536_06495</name>
</gene>
<feature type="signal peptide" evidence="2">
    <location>
        <begin position="1"/>
        <end position="18"/>
    </location>
</feature>
<proteinExistence type="predicted"/>
<protein>
    <recommendedName>
        <fullName evidence="5">Outer membrane beta-barrel domain-containing protein</fullName>
    </recommendedName>
</protein>
<name>A0A2W5TWT9_9BACT</name>
<sequence>MTRSLLAVLLMLAMPAFAQREEDDAPIPYGEETTADEEIPVKKKKRRQTEIREEDEEERANEESMASLDDPNVGVGGDVFMGLMLLDSSKGGVDPRYFFGVRFTWEFGRLIPDEYLREMFFVDLAYMYTSSKIGTNFVNVDANFHNFFVAPAFAIPFGKSFMAFYMQVGAGFDYSQSVTRVDQTAVSLGGTKFLFQYGVGLRGRPAVIADGTVRIQFRIEVSRFVRGYMHDMYFGGGLGLIF</sequence>